<keyword evidence="2" id="KW-1185">Reference proteome</keyword>
<evidence type="ECO:0000313" key="2">
    <source>
        <dbReference type="Proteomes" id="UP001060215"/>
    </source>
</evidence>
<dbReference type="Proteomes" id="UP001060215">
    <property type="component" value="Chromosome 6"/>
</dbReference>
<sequence length="124" mass="14366">MLENMDTKFDTEEVIEEFEMLTKDAQRVQKETLQKILEENGSTEYLKKWGLNGRTNHESFKAFFPLVTNKELEPYIQRMVDGDTSPILTRKPITTISLSSGTTQGKSKFVPFNNELMEIHYADI</sequence>
<gene>
    <name evidence="1" type="ORF">LOK49_LG03G01104</name>
</gene>
<accession>A0ACC0I5S8</accession>
<organism evidence="1 2">
    <name type="scientific">Camellia lanceoleosa</name>
    <dbReference type="NCBI Taxonomy" id="1840588"/>
    <lineage>
        <taxon>Eukaryota</taxon>
        <taxon>Viridiplantae</taxon>
        <taxon>Streptophyta</taxon>
        <taxon>Embryophyta</taxon>
        <taxon>Tracheophyta</taxon>
        <taxon>Spermatophyta</taxon>
        <taxon>Magnoliopsida</taxon>
        <taxon>eudicotyledons</taxon>
        <taxon>Gunneridae</taxon>
        <taxon>Pentapetalae</taxon>
        <taxon>asterids</taxon>
        <taxon>Ericales</taxon>
        <taxon>Theaceae</taxon>
        <taxon>Camellia</taxon>
    </lineage>
</organism>
<evidence type="ECO:0000313" key="1">
    <source>
        <dbReference type="EMBL" id="KAI8020737.1"/>
    </source>
</evidence>
<protein>
    <submittedName>
        <fullName evidence="1">Jasmonoyl--L-amino acid synthetase JAR4</fullName>
    </submittedName>
</protein>
<dbReference type="EMBL" id="CM045763">
    <property type="protein sequence ID" value="KAI8020737.1"/>
    <property type="molecule type" value="Genomic_DNA"/>
</dbReference>
<proteinExistence type="predicted"/>
<comment type="caution">
    <text evidence="1">The sequence shown here is derived from an EMBL/GenBank/DDBJ whole genome shotgun (WGS) entry which is preliminary data.</text>
</comment>
<reference evidence="1 2" key="1">
    <citation type="journal article" date="2022" name="Plant J.">
        <title>Chromosome-level genome of Camellia lanceoleosa provides a valuable resource for understanding genome evolution and self-incompatibility.</title>
        <authorList>
            <person name="Gong W."/>
            <person name="Xiao S."/>
            <person name="Wang L."/>
            <person name="Liao Z."/>
            <person name="Chang Y."/>
            <person name="Mo W."/>
            <person name="Hu G."/>
            <person name="Li W."/>
            <person name="Zhao G."/>
            <person name="Zhu H."/>
            <person name="Hu X."/>
            <person name="Ji K."/>
            <person name="Xiang X."/>
            <person name="Song Q."/>
            <person name="Yuan D."/>
            <person name="Jin S."/>
            <person name="Zhang L."/>
        </authorList>
    </citation>
    <scope>NUCLEOTIDE SEQUENCE [LARGE SCALE GENOMIC DNA]</scope>
    <source>
        <strain evidence="1">SQ_2022a</strain>
    </source>
</reference>
<name>A0ACC0I5S8_9ERIC</name>